<evidence type="ECO:0000313" key="2">
    <source>
        <dbReference type="Proteomes" id="UP000094527"/>
    </source>
</evidence>
<accession>A0A1D2M131</accession>
<dbReference type="Gene3D" id="3.30.710.10">
    <property type="entry name" value="Potassium Channel Kv1.1, Chain A"/>
    <property type="match status" value="1"/>
</dbReference>
<comment type="caution">
    <text evidence="1">The sequence shown here is derived from an EMBL/GenBank/DDBJ whole genome shotgun (WGS) entry which is preliminary data.</text>
</comment>
<dbReference type="InterPro" id="IPR011333">
    <property type="entry name" value="SKP1/BTB/POZ_sf"/>
</dbReference>
<dbReference type="AlphaFoldDB" id="A0A1D2M131"/>
<protein>
    <submittedName>
        <fullName evidence="1">Uncharacterized protein</fullName>
    </submittedName>
</protein>
<dbReference type="Proteomes" id="UP000094527">
    <property type="component" value="Unassembled WGS sequence"/>
</dbReference>
<keyword evidence="2" id="KW-1185">Reference proteome</keyword>
<gene>
    <name evidence="1" type="ORF">Ocin01_20003</name>
</gene>
<reference evidence="1 2" key="1">
    <citation type="journal article" date="2016" name="Genome Biol. Evol.">
        <title>Gene Family Evolution Reflects Adaptation to Soil Environmental Stressors in the Genome of the Collembolan Orchesella cincta.</title>
        <authorList>
            <person name="Faddeeva-Vakhrusheva A."/>
            <person name="Derks M.F."/>
            <person name="Anvar S.Y."/>
            <person name="Agamennone V."/>
            <person name="Suring W."/>
            <person name="Smit S."/>
            <person name="van Straalen N.M."/>
            <person name="Roelofs D."/>
        </authorList>
    </citation>
    <scope>NUCLEOTIDE SEQUENCE [LARGE SCALE GENOMIC DNA]</scope>
    <source>
        <tissue evidence="1">Mixed pool</tissue>
    </source>
</reference>
<evidence type="ECO:0000313" key="1">
    <source>
        <dbReference type="EMBL" id="ODM86679.1"/>
    </source>
</evidence>
<organism evidence="1 2">
    <name type="scientific">Orchesella cincta</name>
    <name type="common">Springtail</name>
    <name type="synonym">Podura cincta</name>
    <dbReference type="NCBI Taxonomy" id="48709"/>
    <lineage>
        <taxon>Eukaryota</taxon>
        <taxon>Metazoa</taxon>
        <taxon>Ecdysozoa</taxon>
        <taxon>Arthropoda</taxon>
        <taxon>Hexapoda</taxon>
        <taxon>Collembola</taxon>
        <taxon>Entomobryomorpha</taxon>
        <taxon>Entomobryoidea</taxon>
        <taxon>Orchesellidae</taxon>
        <taxon>Orchesellinae</taxon>
        <taxon>Orchesella</taxon>
    </lineage>
</organism>
<sequence length="127" mass="14713">MSDVSEEGVKALLDYLYKWDVKVEEMTEQIFLELLHTSHKYNIATLEKLLVNTLLDKADDWFNMNTVLELYFLTVNIETCDLLTDKMLSILKRNPKQLRNAPVYQELIAKHPSEAAELVLKLLELGS</sequence>
<dbReference type="EMBL" id="LJIJ01007670">
    <property type="protein sequence ID" value="ODM86679.1"/>
    <property type="molecule type" value="Genomic_DNA"/>
</dbReference>
<proteinExistence type="predicted"/>
<name>A0A1D2M131_ORCCI</name>